<dbReference type="Gene3D" id="3.40.50.10540">
    <property type="entry name" value="Crotonobetainyl-coa:carnitine coa-transferase, domain 1"/>
    <property type="match status" value="1"/>
</dbReference>
<reference evidence="2 3" key="1">
    <citation type="submission" date="2023-07" db="EMBL/GenBank/DDBJ databases">
        <title>Genomic Encyclopedia of Type Strains, Phase IV (KMG-IV): sequencing the most valuable type-strain genomes for metagenomic binning, comparative biology and taxonomic classification.</title>
        <authorList>
            <person name="Goeker M."/>
        </authorList>
    </citation>
    <scope>NUCLEOTIDE SEQUENCE [LARGE SCALE GENOMIC DNA]</scope>
    <source>
        <strain evidence="2 3">DSM 19619</strain>
    </source>
</reference>
<dbReference type="EC" id="2.8.3.19" evidence="2"/>
<keyword evidence="3" id="KW-1185">Reference proteome</keyword>
<dbReference type="InterPro" id="IPR044855">
    <property type="entry name" value="CoA-Trfase_III_dom3_sf"/>
</dbReference>
<protein>
    <submittedName>
        <fullName evidence="2">CoA:oxalate CoA-transferase</fullName>
        <ecNumber evidence="2">2.8.3.19</ecNumber>
    </submittedName>
</protein>
<proteinExistence type="predicted"/>
<comment type="caution">
    <text evidence="2">The sequence shown here is derived from an EMBL/GenBank/DDBJ whole genome shotgun (WGS) entry which is preliminary data.</text>
</comment>
<evidence type="ECO:0000313" key="2">
    <source>
        <dbReference type="EMBL" id="MDQ0475326.1"/>
    </source>
</evidence>
<dbReference type="EMBL" id="JAUSVX010000033">
    <property type="protein sequence ID" value="MDQ0475326.1"/>
    <property type="molecule type" value="Genomic_DNA"/>
</dbReference>
<gene>
    <name evidence="2" type="ORF">QO011_008369</name>
</gene>
<dbReference type="InterPro" id="IPR003673">
    <property type="entry name" value="CoA-Trfase_fam_III"/>
</dbReference>
<keyword evidence="1 2" id="KW-0808">Transferase</keyword>
<dbReference type="Proteomes" id="UP001242480">
    <property type="component" value="Unassembled WGS sequence"/>
</dbReference>
<dbReference type="InterPro" id="IPR050483">
    <property type="entry name" value="CoA-transferase_III_domain"/>
</dbReference>
<dbReference type="InterPro" id="IPR023606">
    <property type="entry name" value="CoA-Trfase_III_dom_1_sf"/>
</dbReference>
<sequence>MTTTANAASPGALAGLKVLDLSRFIAGPHCGMVLGDLGAEVVKVERARLGDDVRALAPEVNGESLYFLVFNRNKQSLTLDFRNPEAQALLRRLVAEADVLIENFRPGTMERMGLGWDEVHALNPRLIMARISGFGQTGSRSAEPCFDAIAQATSGLMSITGDPAGAPAMTGTFMVDYTTSLYATIGILSALEQRHKSGEGQLVDVSLVGSGVSLMMTAIPEQLLLGRTMNRVGNRDRYSAPAQTFRDRNGEWVYLIAGNDAHFPRLARIMGRLDLLEDERFSTLQARMANTAAIEEIVAEFVARHEAEEIVALMREAEVTCAKIATVADIVADPYMTEAGHIAHVRHPSVGDLPMQASPIRMSETPTAIRRPPPRLGEHSGEVLDRWLALAPGEIETLKARGVV</sequence>
<dbReference type="Pfam" id="PF02515">
    <property type="entry name" value="CoA_transf_3"/>
    <property type="match status" value="1"/>
</dbReference>
<dbReference type="PANTHER" id="PTHR48207:SF3">
    <property type="entry name" value="SUCCINATE--HYDROXYMETHYLGLUTARATE COA-TRANSFERASE"/>
    <property type="match status" value="1"/>
</dbReference>
<dbReference type="RefSeq" id="WP_307286409.1">
    <property type="nucleotide sequence ID" value="NZ_JAUSVX010000033.1"/>
</dbReference>
<dbReference type="GO" id="GO:0016740">
    <property type="term" value="F:transferase activity"/>
    <property type="evidence" value="ECO:0007669"/>
    <property type="project" value="UniProtKB-KW"/>
</dbReference>
<evidence type="ECO:0000256" key="1">
    <source>
        <dbReference type="ARBA" id="ARBA00022679"/>
    </source>
</evidence>
<dbReference type="SUPFAM" id="SSF89796">
    <property type="entry name" value="CoA-transferase family III (CaiB/BaiF)"/>
    <property type="match status" value="1"/>
</dbReference>
<dbReference type="Gene3D" id="3.30.1540.10">
    <property type="entry name" value="formyl-coa transferase, domain 3"/>
    <property type="match status" value="1"/>
</dbReference>
<name>A0ABU0JM05_9HYPH</name>
<evidence type="ECO:0000313" key="3">
    <source>
        <dbReference type="Proteomes" id="UP001242480"/>
    </source>
</evidence>
<dbReference type="PANTHER" id="PTHR48207">
    <property type="entry name" value="SUCCINATE--HYDROXYMETHYLGLUTARATE COA-TRANSFERASE"/>
    <property type="match status" value="1"/>
</dbReference>
<organism evidence="2 3">
    <name type="scientific">Labrys wisconsinensis</name>
    <dbReference type="NCBI Taxonomy" id="425677"/>
    <lineage>
        <taxon>Bacteria</taxon>
        <taxon>Pseudomonadati</taxon>
        <taxon>Pseudomonadota</taxon>
        <taxon>Alphaproteobacteria</taxon>
        <taxon>Hyphomicrobiales</taxon>
        <taxon>Xanthobacteraceae</taxon>
        <taxon>Labrys</taxon>
    </lineage>
</organism>
<accession>A0ABU0JM05</accession>